<evidence type="ECO:0000313" key="3">
    <source>
        <dbReference type="Proteomes" id="UP000585836"/>
    </source>
</evidence>
<dbReference type="EMBL" id="JACHJK010000016">
    <property type="protein sequence ID" value="MBB5931522.1"/>
    <property type="molecule type" value="Genomic_DNA"/>
</dbReference>
<evidence type="ECO:0000256" key="1">
    <source>
        <dbReference type="SAM" id="MobiDB-lite"/>
    </source>
</evidence>
<reference evidence="2 3" key="1">
    <citation type="submission" date="2020-08" db="EMBL/GenBank/DDBJ databases">
        <title>Genomic Encyclopedia of Type Strains, Phase III (KMG-III): the genomes of soil and plant-associated and newly described type strains.</title>
        <authorList>
            <person name="Whitman W."/>
        </authorList>
    </citation>
    <scope>NUCLEOTIDE SEQUENCE [LARGE SCALE GENOMIC DNA]</scope>
    <source>
        <strain evidence="2 3">CECT 3313</strain>
    </source>
</reference>
<sequence>MAPWGGQLRQGPDAGDGAGTADGAAEFTAFATAVGGTWLRGDRARVRSAGPVPSSRFA</sequence>
<keyword evidence="3" id="KW-1185">Reference proteome</keyword>
<dbReference type="RefSeq" id="WP_184972947.1">
    <property type="nucleotide sequence ID" value="NZ_BAAAWF010000006.1"/>
</dbReference>
<feature type="region of interest" description="Disordered" evidence="1">
    <location>
        <begin position="1"/>
        <end position="21"/>
    </location>
</feature>
<evidence type="ECO:0000313" key="2">
    <source>
        <dbReference type="EMBL" id="MBB5931522.1"/>
    </source>
</evidence>
<dbReference type="Proteomes" id="UP000585836">
    <property type="component" value="Unassembled WGS sequence"/>
</dbReference>
<protein>
    <submittedName>
        <fullName evidence="2">Uncharacterized protein</fullName>
    </submittedName>
</protein>
<gene>
    <name evidence="2" type="ORF">FHS34_007031</name>
</gene>
<proteinExistence type="predicted"/>
<name>A0A7W9Q2H4_9ACTN</name>
<accession>A0A7W9Q2H4</accession>
<dbReference type="AlphaFoldDB" id="A0A7W9Q2H4"/>
<organism evidence="2 3">
    <name type="scientific">Streptomyces echinatus</name>
    <dbReference type="NCBI Taxonomy" id="67293"/>
    <lineage>
        <taxon>Bacteria</taxon>
        <taxon>Bacillati</taxon>
        <taxon>Actinomycetota</taxon>
        <taxon>Actinomycetes</taxon>
        <taxon>Kitasatosporales</taxon>
        <taxon>Streptomycetaceae</taxon>
        <taxon>Streptomyces</taxon>
    </lineage>
</organism>
<comment type="caution">
    <text evidence="2">The sequence shown here is derived from an EMBL/GenBank/DDBJ whole genome shotgun (WGS) entry which is preliminary data.</text>
</comment>